<gene>
    <name evidence="1" type="ORF">FDG31_02695</name>
</gene>
<dbReference type="Proteomes" id="UP000486903">
    <property type="component" value="Unassembled WGS sequence"/>
</dbReference>
<organism evidence="1 2">
    <name type="scientific">Clostridium botulinum</name>
    <dbReference type="NCBI Taxonomy" id="1491"/>
    <lineage>
        <taxon>Bacteria</taxon>
        <taxon>Bacillati</taxon>
        <taxon>Bacillota</taxon>
        <taxon>Clostridia</taxon>
        <taxon>Eubacteriales</taxon>
        <taxon>Clostridiaceae</taxon>
        <taxon>Clostridium</taxon>
    </lineage>
</organism>
<protein>
    <submittedName>
        <fullName evidence="1">Uncharacterized protein</fullName>
    </submittedName>
</protein>
<sequence length="243" mass="28625">MKCVRNELVPKNKKTSNGLIGLLEYRSNENVNHPDNMYDMYNERSKRYEGESITANLFKKIYGCVEESSDTIFNCWNYFSMFARGILDVFYISPQMAIDKLDYIFKGYDELRILFDKFADLHHSMANFMPAPRGYNGYSFKNYTHDGKGNYARDNDFPDIYYKRAENDFPDIYDWINKNKKKYSLEFFEEYKSPWKDGSANNPLNIKGKEELEGFIQSIKDAITCLETRAKNLNSFTNFNLSD</sequence>
<accession>A0A846KHE2</accession>
<dbReference type="RefSeq" id="WP_257278412.1">
    <property type="nucleotide sequence ID" value="NZ_JAMXVV010000009.1"/>
</dbReference>
<comment type="caution">
    <text evidence="1">The sequence shown here is derived from an EMBL/GenBank/DDBJ whole genome shotgun (WGS) entry which is preliminary data.</text>
</comment>
<dbReference type="EMBL" id="SXFB01000001">
    <property type="protein sequence ID" value="NFV25082.1"/>
    <property type="molecule type" value="Genomic_DNA"/>
</dbReference>
<reference evidence="1 2" key="1">
    <citation type="submission" date="2019-04" db="EMBL/GenBank/DDBJ databases">
        <title>Genome sequencing of Clostridium botulinum Groups I-IV and Clostridium butyricum.</title>
        <authorList>
            <person name="Brunt J."/>
            <person name="Van Vliet A.H.M."/>
            <person name="Stringer S.C."/>
            <person name="Carter A.T."/>
            <person name="Peck M.W."/>
        </authorList>
    </citation>
    <scope>NUCLEOTIDE SEQUENCE [LARGE SCALE GENOMIC DNA]</scope>
    <source>
        <strain evidence="1 2">BL81</strain>
    </source>
</reference>
<name>A0A846KHE2_CLOBO</name>
<evidence type="ECO:0000313" key="2">
    <source>
        <dbReference type="Proteomes" id="UP000486903"/>
    </source>
</evidence>
<proteinExistence type="predicted"/>
<evidence type="ECO:0000313" key="1">
    <source>
        <dbReference type="EMBL" id="NFV25082.1"/>
    </source>
</evidence>
<dbReference type="AlphaFoldDB" id="A0A846KHE2"/>